<feature type="compositionally biased region" description="Low complexity" evidence="1">
    <location>
        <begin position="298"/>
        <end position="333"/>
    </location>
</feature>
<evidence type="ECO:0000313" key="3">
    <source>
        <dbReference type="Proteomes" id="UP000005238"/>
    </source>
</evidence>
<dbReference type="AlphaFoldDB" id="H3GYS0"/>
<feature type="compositionally biased region" description="Low complexity" evidence="1">
    <location>
        <begin position="36"/>
        <end position="45"/>
    </location>
</feature>
<name>H3GYS0_PHYRM</name>
<feature type="compositionally biased region" description="Low complexity" evidence="1">
    <location>
        <begin position="13"/>
        <end position="29"/>
    </location>
</feature>
<sequence>MAGSQKASCPRQAAALSANRSPRSASSPLGHSPFNSSARSASSAAGPNSTAPVARTTLSVAEYYSKQQLKQARAAMSPPTRSADAPKPRIRRANETLFEGLEEGEEVDYGSDTWLRQEEEEPPRVRTTDKRDLRTPNAFVERSDDVSALTALRTTSSLLSRDEDEPMEANVVSNNLDEVQRQQLAAMEEAPRAPRPIARPLLHPSHRDYGFEPRDPNEVARLAASQLLNDYVIGPAAHSNEEEQDVAQFELWVEGARKLSSIVALQASFKKDDVLLERRLRFAFAKLKAKRQLPSGFQPRPARAPQHAPPSSADLPQGGSSAAAAQGRSLSSAVDPLAPRPTAGKRVETDVPVASPQGAVDRFDQKRPRRQGSLAGGVPQTPMSSASGGTLVTSPDTGIDFGGDAEPQSVPHGSGDCPAHRAKPVADAELHWVHRSELEDAWNAMGSLRREVVRLRETLHQAENAYDRSWHEIDQLRERVDWFEAPAALANRVSDLERGLARLEGQVDLLLRLQQGAVAAPPVPVPVPAPPCSPALGPGTA</sequence>
<feature type="compositionally biased region" description="Polar residues" evidence="1">
    <location>
        <begin position="381"/>
        <end position="393"/>
    </location>
</feature>
<feature type="region of interest" description="Disordered" evidence="1">
    <location>
        <begin position="1"/>
        <end position="53"/>
    </location>
</feature>
<feature type="region of interest" description="Disordered" evidence="1">
    <location>
        <begin position="293"/>
        <end position="393"/>
    </location>
</feature>
<feature type="compositionally biased region" description="Pro residues" evidence="1">
    <location>
        <begin position="522"/>
        <end position="533"/>
    </location>
</feature>
<dbReference type="InParanoid" id="H3GYS0"/>
<dbReference type="HOGENOM" id="CLU_549192_0_0_1"/>
<proteinExistence type="predicted"/>
<feature type="compositionally biased region" description="Acidic residues" evidence="1">
    <location>
        <begin position="100"/>
        <end position="109"/>
    </location>
</feature>
<evidence type="ECO:0000256" key="1">
    <source>
        <dbReference type="SAM" id="MobiDB-lite"/>
    </source>
</evidence>
<keyword evidence="3" id="KW-1185">Reference proteome</keyword>
<dbReference type="eggNOG" id="ENOG502S3DU">
    <property type="taxonomic scope" value="Eukaryota"/>
</dbReference>
<dbReference type="EMBL" id="DS566076">
    <property type="status" value="NOT_ANNOTATED_CDS"/>
    <property type="molecule type" value="Genomic_DNA"/>
</dbReference>
<accession>H3GYS0</accession>
<feature type="region of interest" description="Disordered" evidence="1">
    <location>
        <begin position="68"/>
        <end position="139"/>
    </location>
</feature>
<dbReference type="Proteomes" id="UP000005238">
    <property type="component" value="Unassembled WGS sequence"/>
</dbReference>
<protein>
    <submittedName>
        <fullName evidence="2">Uncharacterized protein</fullName>
    </submittedName>
</protein>
<feature type="compositionally biased region" description="Basic and acidic residues" evidence="1">
    <location>
        <begin position="122"/>
        <end position="134"/>
    </location>
</feature>
<evidence type="ECO:0000313" key="2">
    <source>
        <dbReference type="EnsemblProtists" id="Phyra82872"/>
    </source>
</evidence>
<feature type="region of interest" description="Disordered" evidence="1">
    <location>
        <begin position="522"/>
        <end position="541"/>
    </location>
</feature>
<dbReference type="VEuPathDB" id="FungiDB:KRP23_11293"/>
<dbReference type="EnsemblProtists" id="Phyra82872">
    <property type="protein sequence ID" value="Phyra82872"/>
    <property type="gene ID" value="Phyra82872"/>
</dbReference>
<reference evidence="2" key="2">
    <citation type="submission" date="2015-06" db="UniProtKB">
        <authorList>
            <consortium name="EnsemblProtists"/>
        </authorList>
    </citation>
    <scope>IDENTIFICATION</scope>
    <source>
        <strain evidence="2">Pr102</strain>
    </source>
</reference>
<organism evidence="2 3">
    <name type="scientific">Phytophthora ramorum</name>
    <name type="common">Sudden oak death agent</name>
    <dbReference type="NCBI Taxonomy" id="164328"/>
    <lineage>
        <taxon>Eukaryota</taxon>
        <taxon>Sar</taxon>
        <taxon>Stramenopiles</taxon>
        <taxon>Oomycota</taxon>
        <taxon>Peronosporomycetes</taxon>
        <taxon>Peronosporales</taxon>
        <taxon>Peronosporaceae</taxon>
        <taxon>Phytophthora</taxon>
    </lineage>
</organism>
<dbReference type="OMA" id="WVHRSEL"/>
<reference evidence="3" key="1">
    <citation type="journal article" date="2006" name="Science">
        <title>Phytophthora genome sequences uncover evolutionary origins and mechanisms of pathogenesis.</title>
        <authorList>
            <person name="Tyler B.M."/>
            <person name="Tripathy S."/>
            <person name="Zhang X."/>
            <person name="Dehal P."/>
            <person name="Jiang R.H."/>
            <person name="Aerts A."/>
            <person name="Arredondo F.D."/>
            <person name="Baxter L."/>
            <person name="Bensasson D."/>
            <person name="Beynon J.L."/>
            <person name="Chapman J."/>
            <person name="Damasceno C.M."/>
            <person name="Dorrance A.E."/>
            <person name="Dou D."/>
            <person name="Dickerman A.W."/>
            <person name="Dubchak I.L."/>
            <person name="Garbelotto M."/>
            <person name="Gijzen M."/>
            <person name="Gordon S.G."/>
            <person name="Govers F."/>
            <person name="Grunwald N.J."/>
            <person name="Huang W."/>
            <person name="Ivors K.L."/>
            <person name="Jones R.W."/>
            <person name="Kamoun S."/>
            <person name="Krampis K."/>
            <person name="Lamour K.H."/>
            <person name="Lee M.K."/>
            <person name="McDonald W.H."/>
            <person name="Medina M."/>
            <person name="Meijer H.J."/>
            <person name="Nordberg E.K."/>
            <person name="Maclean D.J."/>
            <person name="Ospina-Giraldo M.D."/>
            <person name="Morris P.F."/>
            <person name="Phuntumart V."/>
            <person name="Putnam N.H."/>
            <person name="Rash S."/>
            <person name="Rose J.K."/>
            <person name="Sakihama Y."/>
            <person name="Salamov A.A."/>
            <person name="Savidor A."/>
            <person name="Scheuring C.F."/>
            <person name="Smith B.M."/>
            <person name="Sobral B.W."/>
            <person name="Terry A."/>
            <person name="Torto-Alalibo T.A."/>
            <person name="Win J."/>
            <person name="Xu Z."/>
            <person name="Zhang H."/>
            <person name="Grigoriev I.V."/>
            <person name="Rokhsar D.S."/>
            <person name="Boore J.L."/>
        </authorList>
    </citation>
    <scope>NUCLEOTIDE SEQUENCE [LARGE SCALE GENOMIC DNA]</scope>
    <source>
        <strain evidence="3">Pr102</strain>
    </source>
</reference>